<proteinExistence type="evidence at transcript level"/>
<dbReference type="PROSITE" id="PS50293">
    <property type="entry name" value="TPR_REGION"/>
    <property type="match status" value="1"/>
</dbReference>
<feature type="repeat" description="TPR" evidence="8">
    <location>
        <begin position="477"/>
        <end position="510"/>
    </location>
</feature>
<evidence type="ECO:0000256" key="8">
    <source>
        <dbReference type="PROSITE-ProRule" id="PRU00339"/>
    </source>
</evidence>
<dbReference type="GO" id="GO:0005052">
    <property type="term" value="F:peroxisome matrix targeting signal-1 binding"/>
    <property type="evidence" value="ECO:0007669"/>
    <property type="project" value="TreeGrafter"/>
</dbReference>
<reference evidence="9" key="1">
    <citation type="submission" date="2018-08" db="EMBL/GenBank/DDBJ databases">
        <authorList>
            <person name="Cornetti L."/>
        </authorList>
    </citation>
    <scope>NUCLEOTIDE SEQUENCE</scope>
    <source>
        <strain evidence="9">DE-FRO-2-1</strain>
    </source>
</reference>
<feature type="repeat" description="TPR" evidence="8">
    <location>
        <begin position="511"/>
        <end position="544"/>
    </location>
</feature>
<dbReference type="PANTHER" id="PTHR10130">
    <property type="entry name" value="PEROXISOMAL TARGETING SIGNAL 1 RECEPTOR PEX5"/>
    <property type="match status" value="1"/>
</dbReference>
<sequence>MALRELTEGECGARNPVLKVASHFTQDNGFRQDIPHVHRPMDSRPENVMVREFLEGIPPPSRTRAGAFNMNNLLQDLRDLERPEIGTRGPIQPGPNVADFALREKNWADEFLRNEPHVIPADAPMASNWSQEFLDQPRFMGESFQPPADWDSHWNSLTSHLNPQKDIDHQTELAKTASHVVDSMRDPKFAQSEFMQKISEGEDVLTQGDTSAKTTDAYGNSNWAGEFLGAEGVTKEPGSSADQDWTKEFMAGKPADLSEEWTREFTGGVSAEVFRTEAPSQDDFWSQLQQDWDKAAEENPSNFTWLKDTPQDPFNEYAFESENPYRDQTDPFNAGVQKKKDGDLPSAILLFEAAVQKDPEHVKAWEVLGLSLAENEQDPGAIAAYKRCLELDPTNLVAVMGLAVSYTNESYQLQACRALEDWIKNNPKYAHLVSAPITRTDKDDRFFTSLVSGETFTRVQDLYMKAARLQPAADLDPDVQTGLGVLLNLSGDFDKAPDCFRAALQMRPTDSLLWNRLGATLANGGRSEEAVEAYYKALELSPGFIRARYNLAVSCINLGAHKEAAEHLISALLLQGRRSKRVMSDNIWSTLRMVMNLMNRREFIPDIDAKYLHSILVNQTHF</sequence>
<dbReference type="Pfam" id="PF13432">
    <property type="entry name" value="TPR_16"/>
    <property type="match status" value="2"/>
</dbReference>
<dbReference type="InterPro" id="IPR011990">
    <property type="entry name" value="TPR-like_helical_dom_sf"/>
</dbReference>
<evidence type="ECO:0000256" key="4">
    <source>
        <dbReference type="ARBA" id="ARBA00022490"/>
    </source>
</evidence>
<evidence type="ECO:0000256" key="6">
    <source>
        <dbReference type="ARBA" id="ARBA00022803"/>
    </source>
</evidence>
<dbReference type="InterPro" id="IPR019734">
    <property type="entry name" value="TPR_rpt"/>
</dbReference>
<dbReference type="GO" id="GO:0016560">
    <property type="term" value="P:protein import into peroxisome matrix, docking"/>
    <property type="evidence" value="ECO:0007669"/>
    <property type="project" value="TreeGrafter"/>
</dbReference>
<accession>A0A4Y7NID5</accession>
<evidence type="ECO:0000313" key="9">
    <source>
        <dbReference type="EMBL" id="SVE92981.1"/>
    </source>
</evidence>
<dbReference type="EMBL" id="LR023362">
    <property type="protein sequence ID" value="SVE92981.1"/>
    <property type="molecule type" value="mRNA"/>
</dbReference>
<keyword evidence="5" id="KW-0677">Repeat</keyword>
<evidence type="ECO:0000256" key="5">
    <source>
        <dbReference type="ARBA" id="ARBA00022737"/>
    </source>
</evidence>
<name>A0A4Y7NID5_9CRUS</name>
<evidence type="ECO:0000256" key="2">
    <source>
        <dbReference type="ARBA" id="ARBA00004496"/>
    </source>
</evidence>
<dbReference type="AlphaFoldDB" id="A0A4Y7NID5"/>
<evidence type="ECO:0000256" key="3">
    <source>
        <dbReference type="ARBA" id="ARBA00005348"/>
    </source>
</evidence>
<comment type="subcellular location">
    <subcellularLocation>
        <location evidence="2">Cytoplasm</location>
    </subcellularLocation>
    <subcellularLocation>
        <location evidence="1">Peroxisome</location>
    </subcellularLocation>
</comment>
<evidence type="ECO:0000256" key="7">
    <source>
        <dbReference type="ARBA" id="ARBA00023140"/>
    </source>
</evidence>
<keyword evidence="6 8" id="KW-0802">TPR repeat</keyword>
<evidence type="ECO:0000256" key="1">
    <source>
        <dbReference type="ARBA" id="ARBA00004275"/>
    </source>
</evidence>
<dbReference type="Gene3D" id="1.25.40.10">
    <property type="entry name" value="Tetratricopeptide repeat domain"/>
    <property type="match status" value="1"/>
</dbReference>
<keyword evidence="4" id="KW-0963">Cytoplasm</keyword>
<keyword evidence="7" id="KW-0576">Peroxisome</keyword>
<protein>
    <submittedName>
        <fullName evidence="9">EOG090X054E</fullName>
    </submittedName>
</protein>
<gene>
    <name evidence="9" type="primary">EOG090X054E</name>
</gene>
<organism evidence="9">
    <name type="scientific">Moina brachiata</name>
    <dbReference type="NCBI Taxonomy" id="675436"/>
    <lineage>
        <taxon>Eukaryota</taxon>
        <taxon>Metazoa</taxon>
        <taxon>Ecdysozoa</taxon>
        <taxon>Arthropoda</taxon>
        <taxon>Crustacea</taxon>
        <taxon>Branchiopoda</taxon>
        <taxon>Diplostraca</taxon>
        <taxon>Cladocera</taxon>
        <taxon>Anomopoda</taxon>
        <taxon>Moinidae</taxon>
        <taxon>Moina</taxon>
    </lineage>
</organism>
<feature type="repeat" description="TPR" evidence="8">
    <location>
        <begin position="362"/>
        <end position="395"/>
    </location>
</feature>
<dbReference type="PROSITE" id="PS50005">
    <property type="entry name" value="TPR"/>
    <property type="match status" value="3"/>
</dbReference>
<dbReference type="GO" id="GO:0005778">
    <property type="term" value="C:peroxisomal membrane"/>
    <property type="evidence" value="ECO:0007669"/>
    <property type="project" value="TreeGrafter"/>
</dbReference>
<dbReference type="PANTHER" id="PTHR10130:SF0">
    <property type="entry name" value="GH08708P"/>
    <property type="match status" value="1"/>
</dbReference>
<dbReference type="InterPro" id="IPR024111">
    <property type="entry name" value="PEX5/PEX5L"/>
</dbReference>
<dbReference type="SUPFAM" id="SSF48452">
    <property type="entry name" value="TPR-like"/>
    <property type="match status" value="1"/>
</dbReference>
<dbReference type="GO" id="GO:0005829">
    <property type="term" value="C:cytosol"/>
    <property type="evidence" value="ECO:0007669"/>
    <property type="project" value="TreeGrafter"/>
</dbReference>
<dbReference type="SMART" id="SM00028">
    <property type="entry name" value="TPR"/>
    <property type="match status" value="4"/>
</dbReference>
<comment type="similarity">
    <text evidence="3">Belongs to the peroxisomal targeting signal receptor family.</text>
</comment>